<evidence type="ECO:0008006" key="3">
    <source>
        <dbReference type="Google" id="ProtNLM"/>
    </source>
</evidence>
<proteinExistence type="predicted"/>
<dbReference type="EMBL" id="CAJZAG010000004">
    <property type="protein sequence ID" value="CAG9171459.1"/>
    <property type="molecule type" value="Genomic_DNA"/>
</dbReference>
<organism evidence="1 2">
    <name type="scientific">Cupriavidus pampae</name>
    <dbReference type="NCBI Taxonomy" id="659251"/>
    <lineage>
        <taxon>Bacteria</taxon>
        <taxon>Pseudomonadati</taxon>
        <taxon>Pseudomonadota</taxon>
        <taxon>Betaproteobacteria</taxon>
        <taxon>Burkholderiales</taxon>
        <taxon>Burkholderiaceae</taxon>
        <taxon>Cupriavidus</taxon>
    </lineage>
</organism>
<dbReference type="Proteomes" id="UP000706525">
    <property type="component" value="Unassembled WGS sequence"/>
</dbReference>
<accession>A0ABN7YDD8</accession>
<protein>
    <recommendedName>
        <fullName evidence="3">Pilus assembly protein PilP</fullName>
    </recommendedName>
</protein>
<evidence type="ECO:0000313" key="1">
    <source>
        <dbReference type="EMBL" id="CAG9171459.1"/>
    </source>
</evidence>
<dbReference type="RefSeq" id="WP_223988223.1">
    <property type="nucleotide sequence ID" value="NZ_CAJZAG010000004.1"/>
</dbReference>
<reference evidence="1 2" key="1">
    <citation type="submission" date="2021-08" db="EMBL/GenBank/DDBJ databases">
        <authorList>
            <person name="Peeters C."/>
        </authorList>
    </citation>
    <scope>NUCLEOTIDE SEQUENCE [LARGE SCALE GENOMIC DNA]</scope>
    <source>
        <strain evidence="1 2">LMG 32289</strain>
    </source>
</reference>
<comment type="caution">
    <text evidence="1">The sequence shown here is derived from an EMBL/GenBank/DDBJ whole genome shotgun (WGS) entry which is preliminary data.</text>
</comment>
<gene>
    <name evidence="1" type="ORF">LMG32289_02373</name>
</gene>
<keyword evidence="2" id="KW-1185">Reference proteome</keyword>
<dbReference type="PIRSF" id="PIRSF016481">
    <property type="entry name" value="Pilus_assembly_PilP"/>
    <property type="match status" value="1"/>
</dbReference>
<dbReference type="Pfam" id="PF04351">
    <property type="entry name" value="PilP"/>
    <property type="match status" value="1"/>
</dbReference>
<dbReference type="Gene3D" id="2.30.30.830">
    <property type="match status" value="1"/>
</dbReference>
<sequence>MSVNLPPRHCGPLALLAMFALTTLTGCGQSDEATLRKWIRDTQRASAGAPAQLPALPSITASPPPTITDVDPFAHVRIAAPARSAVEHPEAGRRRDPLEDIALEAMQMVGVLERKDSKVGVIRIGDQIHHVSVGRYMGLRHGRVTRITDGEIVLRELVLDGETDWKEEMTSLKLEASS</sequence>
<evidence type="ECO:0000313" key="2">
    <source>
        <dbReference type="Proteomes" id="UP000706525"/>
    </source>
</evidence>
<dbReference type="InterPro" id="IPR007446">
    <property type="entry name" value="PilP"/>
</dbReference>
<name>A0ABN7YDD8_9BURK</name>